<evidence type="ECO:0000313" key="3">
    <source>
        <dbReference type="Proteomes" id="UP000887013"/>
    </source>
</evidence>
<gene>
    <name evidence="2" type="ORF">NPIL_460231</name>
</gene>
<feature type="compositionally biased region" description="Basic and acidic residues" evidence="1">
    <location>
        <begin position="100"/>
        <end position="115"/>
    </location>
</feature>
<reference evidence="2" key="1">
    <citation type="submission" date="2020-08" db="EMBL/GenBank/DDBJ databases">
        <title>Multicomponent nature underlies the extraordinary mechanical properties of spider dragline silk.</title>
        <authorList>
            <person name="Kono N."/>
            <person name="Nakamura H."/>
            <person name="Mori M."/>
            <person name="Yoshida Y."/>
            <person name="Ohtoshi R."/>
            <person name="Malay A.D."/>
            <person name="Moran D.A.P."/>
            <person name="Tomita M."/>
            <person name="Numata K."/>
            <person name="Arakawa K."/>
        </authorList>
    </citation>
    <scope>NUCLEOTIDE SEQUENCE</scope>
</reference>
<evidence type="ECO:0000313" key="2">
    <source>
        <dbReference type="EMBL" id="GFT13905.1"/>
    </source>
</evidence>
<dbReference type="AlphaFoldDB" id="A0A8X6NGM6"/>
<dbReference type="OrthoDB" id="10429776at2759"/>
<evidence type="ECO:0000256" key="1">
    <source>
        <dbReference type="SAM" id="MobiDB-lite"/>
    </source>
</evidence>
<accession>A0A8X6NGM6</accession>
<name>A0A8X6NGM6_NEPPI</name>
<proteinExistence type="predicted"/>
<feature type="compositionally biased region" description="Polar residues" evidence="1">
    <location>
        <begin position="89"/>
        <end position="99"/>
    </location>
</feature>
<dbReference type="EMBL" id="BMAW01104361">
    <property type="protein sequence ID" value="GFT13905.1"/>
    <property type="molecule type" value="Genomic_DNA"/>
</dbReference>
<keyword evidence="3" id="KW-1185">Reference proteome</keyword>
<comment type="caution">
    <text evidence="2">The sequence shown here is derived from an EMBL/GenBank/DDBJ whole genome shotgun (WGS) entry which is preliminary data.</text>
</comment>
<protein>
    <submittedName>
        <fullName evidence="2">Uncharacterized protein</fullName>
    </submittedName>
</protein>
<organism evidence="2 3">
    <name type="scientific">Nephila pilipes</name>
    <name type="common">Giant wood spider</name>
    <name type="synonym">Nephila maculata</name>
    <dbReference type="NCBI Taxonomy" id="299642"/>
    <lineage>
        <taxon>Eukaryota</taxon>
        <taxon>Metazoa</taxon>
        <taxon>Ecdysozoa</taxon>
        <taxon>Arthropoda</taxon>
        <taxon>Chelicerata</taxon>
        <taxon>Arachnida</taxon>
        <taxon>Araneae</taxon>
        <taxon>Araneomorphae</taxon>
        <taxon>Entelegynae</taxon>
        <taxon>Araneoidea</taxon>
        <taxon>Nephilidae</taxon>
        <taxon>Nephila</taxon>
    </lineage>
</organism>
<dbReference type="Proteomes" id="UP000887013">
    <property type="component" value="Unassembled WGS sequence"/>
</dbReference>
<feature type="region of interest" description="Disordered" evidence="1">
    <location>
        <begin position="63"/>
        <end position="115"/>
    </location>
</feature>
<sequence length="115" mass="13121">MLSSQDSNIWFHVPATQFAILRVSLEVRDHFLDDWSECVLPSELAEKLDNYCSIRNTTLSVKKTVNSREYPSKSYAPKRSSPDSRFDKTNQASSTSTFSRGDKLKTDDRSERPLG</sequence>